<reference evidence="1 2" key="1">
    <citation type="submission" date="2019-07" db="EMBL/GenBank/DDBJ databases">
        <title>Whole genome shotgun sequence of Meiothermus hypogaeus NBRC 106114.</title>
        <authorList>
            <person name="Hosoyama A."/>
            <person name="Uohara A."/>
            <person name="Ohji S."/>
            <person name="Ichikawa N."/>
        </authorList>
    </citation>
    <scope>NUCLEOTIDE SEQUENCE [LARGE SCALE GENOMIC DNA]</scope>
    <source>
        <strain evidence="1 2">NBRC 106114</strain>
    </source>
</reference>
<dbReference type="OrthoDB" id="27199at2"/>
<gene>
    <name evidence="1" type="ORF">MHY01S_21340</name>
</gene>
<dbReference type="Proteomes" id="UP000321197">
    <property type="component" value="Unassembled WGS sequence"/>
</dbReference>
<dbReference type="AlphaFoldDB" id="A0A511R2X4"/>
<proteinExistence type="predicted"/>
<evidence type="ECO:0000313" key="1">
    <source>
        <dbReference type="EMBL" id="GEM83968.1"/>
    </source>
</evidence>
<organism evidence="1 2">
    <name type="scientific">Meiothermus hypogaeus NBRC 106114</name>
    <dbReference type="NCBI Taxonomy" id="1227553"/>
    <lineage>
        <taxon>Bacteria</taxon>
        <taxon>Thermotogati</taxon>
        <taxon>Deinococcota</taxon>
        <taxon>Deinococci</taxon>
        <taxon>Thermales</taxon>
        <taxon>Thermaceae</taxon>
        <taxon>Meiothermus</taxon>
    </lineage>
</organism>
<dbReference type="EMBL" id="BJXL01000069">
    <property type="protein sequence ID" value="GEM83968.1"/>
    <property type="molecule type" value="Genomic_DNA"/>
</dbReference>
<dbReference type="RefSeq" id="WP_119342473.1">
    <property type="nucleotide sequence ID" value="NZ_BJXL01000069.1"/>
</dbReference>
<accession>A0A511R2X4</accession>
<evidence type="ECO:0000313" key="2">
    <source>
        <dbReference type="Proteomes" id="UP000321197"/>
    </source>
</evidence>
<name>A0A511R2X4_9DEIN</name>
<sequence length="87" mass="10129">MSAPLRWSALEARLPLHELPAFHRAFLRQHRPELKPDTLPLRRVQQYVSQTLYALVKEGKARRVGEDFELEAEQIPPPYRELGANLD</sequence>
<protein>
    <submittedName>
        <fullName evidence="1">Uncharacterized protein</fullName>
    </submittedName>
</protein>
<comment type="caution">
    <text evidence="1">The sequence shown here is derived from an EMBL/GenBank/DDBJ whole genome shotgun (WGS) entry which is preliminary data.</text>
</comment>